<comment type="caution">
    <text evidence="2">The sequence shown here is derived from an EMBL/GenBank/DDBJ whole genome shotgun (WGS) entry which is preliminary data.</text>
</comment>
<feature type="region of interest" description="Disordered" evidence="1">
    <location>
        <begin position="37"/>
        <end position="76"/>
    </location>
</feature>
<protein>
    <submittedName>
        <fullName evidence="2">Uncharacterized protein</fullName>
    </submittedName>
</protein>
<reference evidence="2 3" key="1">
    <citation type="submission" date="2019-05" db="EMBL/GenBank/DDBJ databases">
        <title>Another draft genome of Portunus trituberculatus and its Hox gene families provides insights of decapod evolution.</title>
        <authorList>
            <person name="Jeong J.-H."/>
            <person name="Song I."/>
            <person name="Kim S."/>
            <person name="Choi T."/>
            <person name="Kim D."/>
            <person name="Ryu S."/>
            <person name="Kim W."/>
        </authorList>
    </citation>
    <scope>NUCLEOTIDE SEQUENCE [LARGE SCALE GENOMIC DNA]</scope>
    <source>
        <tissue evidence="2">Muscle</tissue>
    </source>
</reference>
<organism evidence="2 3">
    <name type="scientific">Portunus trituberculatus</name>
    <name type="common">Swimming crab</name>
    <name type="synonym">Neptunus trituberculatus</name>
    <dbReference type="NCBI Taxonomy" id="210409"/>
    <lineage>
        <taxon>Eukaryota</taxon>
        <taxon>Metazoa</taxon>
        <taxon>Ecdysozoa</taxon>
        <taxon>Arthropoda</taxon>
        <taxon>Crustacea</taxon>
        <taxon>Multicrustacea</taxon>
        <taxon>Malacostraca</taxon>
        <taxon>Eumalacostraca</taxon>
        <taxon>Eucarida</taxon>
        <taxon>Decapoda</taxon>
        <taxon>Pleocyemata</taxon>
        <taxon>Brachyura</taxon>
        <taxon>Eubrachyura</taxon>
        <taxon>Portunoidea</taxon>
        <taxon>Portunidae</taxon>
        <taxon>Portuninae</taxon>
        <taxon>Portunus</taxon>
    </lineage>
</organism>
<gene>
    <name evidence="2" type="ORF">E2C01_010049</name>
</gene>
<name>A0A5B7D7C1_PORTR</name>
<feature type="compositionally biased region" description="Low complexity" evidence="1">
    <location>
        <begin position="110"/>
        <end position="121"/>
    </location>
</feature>
<sequence>MDKTTKMNTSNNLHFLIRAQKRHINQYITTITMRATTQHNSTAGQRRKALAEIHQGKHSHITPRHSQPSIPNTRKRTEVNTARILPASTAVYSSPPPPNSNLVHHHTDSPITTCPPTHTPT</sequence>
<feature type="region of interest" description="Disordered" evidence="1">
    <location>
        <begin position="89"/>
        <end position="121"/>
    </location>
</feature>
<accession>A0A5B7D7C1</accession>
<keyword evidence="3" id="KW-1185">Reference proteome</keyword>
<dbReference type="AlphaFoldDB" id="A0A5B7D7C1"/>
<evidence type="ECO:0000313" key="3">
    <source>
        <dbReference type="Proteomes" id="UP000324222"/>
    </source>
</evidence>
<dbReference type="EMBL" id="VSRR010000568">
    <property type="protein sequence ID" value="MPC17201.1"/>
    <property type="molecule type" value="Genomic_DNA"/>
</dbReference>
<evidence type="ECO:0000256" key="1">
    <source>
        <dbReference type="SAM" id="MobiDB-lite"/>
    </source>
</evidence>
<dbReference type="Proteomes" id="UP000324222">
    <property type="component" value="Unassembled WGS sequence"/>
</dbReference>
<proteinExistence type="predicted"/>
<evidence type="ECO:0000313" key="2">
    <source>
        <dbReference type="EMBL" id="MPC17201.1"/>
    </source>
</evidence>